<keyword evidence="2" id="KW-0413">Isomerase</keyword>
<gene>
    <name evidence="2" type="ORF">SAMN02745887_00117</name>
</gene>
<dbReference type="InterPro" id="IPR016088">
    <property type="entry name" value="Chalcone_isomerase_3-sand"/>
</dbReference>
<sequence>MQGGEHKQMGNSIKKWLVMGGLLAFSLGAAAVEVGGVTLDEQVKVGNSELKLNGAGIRTKAFFKVYVAALYLGDKKGSTAEVLSATGPKRVTLTMLREVSSDQLSQALLDGINNNSSSEEKLQLFNQMLAIGQIFGAYRSIKPKDVVTLDWVPGSGTQIFMNGKKLGDTLPEASFYNALLKIWLGDKPADKSLKRQMLGG</sequence>
<dbReference type="AlphaFoldDB" id="A0A1K2H3J1"/>
<organism evidence="2 3">
    <name type="scientific">Chitinimonas taiwanensis DSM 18899</name>
    <dbReference type="NCBI Taxonomy" id="1121279"/>
    <lineage>
        <taxon>Bacteria</taxon>
        <taxon>Pseudomonadati</taxon>
        <taxon>Pseudomonadota</taxon>
        <taxon>Betaproteobacteria</taxon>
        <taxon>Neisseriales</taxon>
        <taxon>Chitinibacteraceae</taxon>
        <taxon>Chitinimonas</taxon>
    </lineage>
</organism>
<feature type="domain" description="Chalcone isomerase" evidence="1">
    <location>
        <begin position="31"/>
        <end position="199"/>
    </location>
</feature>
<dbReference type="EMBL" id="FPKR01000001">
    <property type="protein sequence ID" value="SFZ70235.1"/>
    <property type="molecule type" value="Genomic_DNA"/>
</dbReference>
<name>A0A1K2H3J1_9NEIS</name>
<evidence type="ECO:0000259" key="1">
    <source>
        <dbReference type="Pfam" id="PF16036"/>
    </source>
</evidence>
<keyword evidence="3" id="KW-1185">Reference proteome</keyword>
<dbReference type="Proteomes" id="UP000186513">
    <property type="component" value="Unassembled WGS sequence"/>
</dbReference>
<dbReference type="Pfam" id="PF16036">
    <property type="entry name" value="Chalcone_3"/>
    <property type="match status" value="1"/>
</dbReference>
<protein>
    <submittedName>
        <fullName evidence="2">Chalcone isomerase-like</fullName>
    </submittedName>
</protein>
<dbReference type="Gene3D" id="3.50.70.10">
    <property type="match status" value="1"/>
</dbReference>
<dbReference type="STRING" id="1121279.SAMN02745887_00117"/>
<dbReference type="SUPFAM" id="SSF54626">
    <property type="entry name" value="Chalcone isomerase"/>
    <property type="match status" value="1"/>
</dbReference>
<dbReference type="InterPro" id="IPR036298">
    <property type="entry name" value="Chalcone_isomerase_sf"/>
</dbReference>
<accession>A0A1K2H3J1</accession>
<dbReference type="GO" id="GO:0016872">
    <property type="term" value="F:intramolecular lyase activity"/>
    <property type="evidence" value="ECO:0007669"/>
    <property type="project" value="InterPro"/>
</dbReference>
<reference evidence="2 3" key="1">
    <citation type="submission" date="2016-11" db="EMBL/GenBank/DDBJ databases">
        <authorList>
            <person name="Jaros S."/>
            <person name="Januszkiewicz K."/>
            <person name="Wedrychowicz H."/>
        </authorList>
    </citation>
    <scope>NUCLEOTIDE SEQUENCE [LARGE SCALE GENOMIC DNA]</scope>
    <source>
        <strain evidence="2 3">DSM 18899</strain>
    </source>
</reference>
<evidence type="ECO:0000313" key="3">
    <source>
        <dbReference type="Proteomes" id="UP000186513"/>
    </source>
</evidence>
<proteinExistence type="predicted"/>
<dbReference type="InterPro" id="IPR016087">
    <property type="entry name" value="Chalcone_isomerase"/>
</dbReference>
<evidence type="ECO:0000313" key="2">
    <source>
        <dbReference type="EMBL" id="SFZ70235.1"/>
    </source>
</evidence>